<protein>
    <submittedName>
        <fullName evidence="1">Uncharacterized protein</fullName>
    </submittedName>
</protein>
<keyword evidence="2" id="KW-1185">Reference proteome</keyword>
<comment type="caution">
    <text evidence="1">The sequence shown here is derived from an EMBL/GenBank/DDBJ whole genome shotgun (WGS) entry which is preliminary data.</text>
</comment>
<accession>A0ACB0JY22</accession>
<dbReference type="EMBL" id="CASHSV030000109">
    <property type="protein sequence ID" value="CAJ2648749.1"/>
    <property type="molecule type" value="Genomic_DNA"/>
</dbReference>
<organism evidence="1 2">
    <name type="scientific">Trifolium pratense</name>
    <name type="common">Red clover</name>
    <dbReference type="NCBI Taxonomy" id="57577"/>
    <lineage>
        <taxon>Eukaryota</taxon>
        <taxon>Viridiplantae</taxon>
        <taxon>Streptophyta</taxon>
        <taxon>Embryophyta</taxon>
        <taxon>Tracheophyta</taxon>
        <taxon>Spermatophyta</taxon>
        <taxon>Magnoliopsida</taxon>
        <taxon>eudicotyledons</taxon>
        <taxon>Gunneridae</taxon>
        <taxon>Pentapetalae</taxon>
        <taxon>rosids</taxon>
        <taxon>fabids</taxon>
        <taxon>Fabales</taxon>
        <taxon>Fabaceae</taxon>
        <taxon>Papilionoideae</taxon>
        <taxon>50 kb inversion clade</taxon>
        <taxon>NPAAA clade</taxon>
        <taxon>Hologalegina</taxon>
        <taxon>IRL clade</taxon>
        <taxon>Trifolieae</taxon>
        <taxon>Trifolium</taxon>
    </lineage>
</organism>
<sequence length="257" mass="29023">MAATSHSFFNCATYLDLESAQEIDGAQGSCVHKILSSIHTFHMEYDPHNRLGRLPKCFVREFGDLIDDKVILQDSNHNEIEVSVLKTTSNDMFFEKGWLVLRNFYDIWFGGWLSFTYINSNLLAISLTTRWGIDVRYPFHYPPRKIMLSNPGAPASVGSSAPQSCSSYGPVLSSSFVRSYLKKLTLYDVKSGILVLPWYGFGEFAFAFTFSEVVLVDHTGRRYPCRVQFSVDSNGELACKVTGCWMNFCKKTSFGEG</sequence>
<name>A0ACB0JY22_TRIPR</name>
<evidence type="ECO:0000313" key="2">
    <source>
        <dbReference type="Proteomes" id="UP001177021"/>
    </source>
</evidence>
<proteinExistence type="predicted"/>
<gene>
    <name evidence="1" type="ORF">MILVUS5_LOCUS17026</name>
</gene>
<dbReference type="Proteomes" id="UP001177021">
    <property type="component" value="Unassembled WGS sequence"/>
</dbReference>
<reference evidence="1" key="1">
    <citation type="submission" date="2023-10" db="EMBL/GenBank/DDBJ databases">
        <authorList>
            <person name="Rodriguez Cubillos JULIANA M."/>
            <person name="De Vega J."/>
        </authorList>
    </citation>
    <scope>NUCLEOTIDE SEQUENCE</scope>
</reference>
<evidence type="ECO:0000313" key="1">
    <source>
        <dbReference type="EMBL" id="CAJ2648749.1"/>
    </source>
</evidence>